<sequence length="166" mass="19232">INISSIGLNDDQNYQYMLTWLLQKVQRFTRQTSTTAAILYNSFNEILVSKIEKIDKSQSNNSKIIPTIRNLLIIREKERPSNKRITSTKELNSNKKKKLNKNKDNTNVSRSEDSINMSNYQSSDIAYNTEPSDKPQNSAISLQFQESNSLVRRFVETNFSFDKLNL</sequence>
<proteinExistence type="predicted"/>
<protein>
    <submittedName>
        <fullName evidence="1">15154_t:CDS:1</fullName>
    </submittedName>
</protein>
<dbReference type="EMBL" id="CAJVQC010152897">
    <property type="protein sequence ID" value="CAG8846789.1"/>
    <property type="molecule type" value="Genomic_DNA"/>
</dbReference>
<name>A0ACA9SR65_9GLOM</name>
<organism evidence="1 2">
    <name type="scientific">Racocetra persica</name>
    <dbReference type="NCBI Taxonomy" id="160502"/>
    <lineage>
        <taxon>Eukaryota</taxon>
        <taxon>Fungi</taxon>
        <taxon>Fungi incertae sedis</taxon>
        <taxon>Mucoromycota</taxon>
        <taxon>Glomeromycotina</taxon>
        <taxon>Glomeromycetes</taxon>
        <taxon>Diversisporales</taxon>
        <taxon>Gigasporaceae</taxon>
        <taxon>Racocetra</taxon>
    </lineage>
</organism>
<dbReference type="Proteomes" id="UP000789920">
    <property type="component" value="Unassembled WGS sequence"/>
</dbReference>
<accession>A0ACA9SR65</accession>
<reference evidence="1" key="1">
    <citation type="submission" date="2021-06" db="EMBL/GenBank/DDBJ databases">
        <authorList>
            <person name="Kallberg Y."/>
            <person name="Tangrot J."/>
            <person name="Rosling A."/>
        </authorList>
    </citation>
    <scope>NUCLEOTIDE SEQUENCE</scope>
    <source>
        <strain evidence="1">MA461A</strain>
    </source>
</reference>
<feature type="non-terminal residue" evidence="1">
    <location>
        <position position="166"/>
    </location>
</feature>
<comment type="caution">
    <text evidence="1">The sequence shown here is derived from an EMBL/GenBank/DDBJ whole genome shotgun (WGS) entry which is preliminary data.</text>
</comment>
<evidence type="ECO:0000313" key="2">
    <source>
        <dbReference type="Proteomes" id="UP000789920"/>
    </source>
</evidence>
<gene>
    <name evidence="1" type="ORF">RPERSI_LOCUS34318</name>
</gene>
<evidence type="ECO:0000313" key="1">
    <source>
        <dbReference type="EMBL" id="CAG8846789.1"/>
    </source>
</evidence>
<keyword evidence="2" id="KW-1185">Reference proteome</keyword>
<feature type="non-terminal residue" evidence="1">
    <location>
        <position position="1"/>
    </location>
</feature>